<dbReference type="Proteomes" id="UP001247620">
    <property type="component" value="Unassembled WGS sequence"/>
</dbReference>
<protein>
    <submittedName>
        <fullName evidence="3">Quercetin dioxygenase-like cupin family protein</fullName>
    </submittedName>
</protein>
<evidence type="ECO:0000256" key="1">
    <source>
        <dbReference type="SAM" id="SignalP"/>
    </source>
</evidence>
<evidence type="ECO:0000313" key="4">
    <source>
        <dbReference type="Proteomes" id="UP001247620"/>
    </source>
</evidence>
<reference evidence="3 4" key="1">
    <citation type="submission" date="2023-07" db="EMBL/GenBank/DDBJ databases">
        <title>Sorghum-associated microbial communities from plants grown in Nebraska, USA.</title>
        <authorList>
            <person name="Schachtman D."/>
        </authorList>
    </citation>
    <scope>NUCLEOTIDE SEQUENCE [LARGE SCALE GENOMIC DNA]</scope>
    <source>
        <strain evidence="3 4">3262</strain>
    </source>
</reference>
<dbReference type="SUPFAM" id="SSF51182">
    <property type="entry name" value="RmlC-like cupins"/>
    <property type="match status" value="1"/>
</dbReference>
<proteinExistence type="predicted"/>
<organism evidence="3 4">
    <name type="scientific">Mucilaginibacter pocheonensis</name>
    <dbReference type="NCBI Taxonomy" id="398050"/>
    <lineage>
        <taxon>Bacteria</taxon>
        <taxon>Pseudomonadati</taxon>
        <taxon>Bacteroidota</taxon>
        <taxon>Sphingobacteriia</taxon>
        <taxon>Sphingobacteriales</taxon>
        <taxon>Sphingobacteriaceae</taxon>
        <taxon>Mucilaginibacter</taxon>
    </lineage>
</organism>
<dbReference type="InterPro" id="IPR014710">
    <property type="entry name" value="RmlC-like_jellyroll"/>
</dbReference>
<dbReference type="Pfam" id="PF07883">
    <property type="entry name" value="Cupin_2"/>
    <property type="match status" value="1"/>
</dbReference>
<dbReference type="CDD" id="cd02234">
    <property type="entry name" value="cupin_BLR7677-like"/>
    <property type="match status" value="1"/>
</dbReference>
<dbReference type="EMBL" id="JAVDUU010000002">
    <property type="protein sequence ID" value="MDR6942160.1"/>
    <property type="molecule type" value="Genomic_DNA"/>
</dbReference>
<feature type="signal peptide" evidence="1">
    <location>
        <begin position="1"/>
        <end position="21"/>
    </location>
</feature>
<keyword evidence="4" id="KW-1185">Reference proteome</keyword>
<evidence type="ECO:0000259" key="2">
    <source>
        <dbReference type="Pfam" id="PF07883"/>
    </source>
</evidence>
<feature type="domain" description="Cupin type-2" evidence="2">
    <location>
        <begin position="57"/>
        <end position="126"/>
    </location>
</feature>
<dbReference type="PANTHER" id="PTHR38599">
    <property type="entry name" value="CUPIN DOMAIN PROTEIN (AFU_ORTHOLOGUE AFUA_3G13620)"/>
    <property type="match status" value="1"/>
</dbReference>
<keyword evidence="1" id="KW-0732">Signal</keyword>
<sequence>MKTLFTCILVFLFVHPGRLYAQDHDHQNANSKITETYLLKTMLNQPGISNKEVQMLVVTFPPSSVSAPHRHPVPTFGYLLEGELESTFEGKTYHYKPGDSFYEKPNGLHAVTRNTSANKPAKLLVFFIAEKGKPSTVPVKIK</sequence>
<dbReference type="PANTHER" id="PTHR38599:SF1">
    <property type="entry name" value="CUPIN DOMAIN PROTEIN (AFU_ORTHOLOGUE AFUA_3G13620)"/>
    <property type="match status" value="1"/>
</dbReference>
<dbReference type="InterPro" id="IPR013096">
    <property type="entry name" value="Cupin_2"/>
</dbReference>
<dbReference type="Gene3D" id="2.60.120.10">
    <property type="entry name" value="Jelly Rolls"/>
    <property type="match status" value="1"/>
</dbReference>
<evidence type="ECO:0000313" key="3">
    <source>
        <dbReference type="EMBL" id="MDR6942160.1"/>
    </source>
</evidence>
<dbReference type="RefSeq" id="WP_310094972.1">
    <property type="nucleotide sequence ID" value="NZ_JAVDUU010000002.1"/>
</dbReference>
<gene>
    <name evidence="3" type="ORF">J2W55_002002</name>
</gene>
<feature type="chain" id="PRO_5046432175" evidence="1">
    <location>
        <begin position="22"/>
        <end position="142"/>
    </location>
</feature>
<dbReference type="InterPro" id="IPR011051">
    <property type="entry name" value="RmlC_Cupin_sf"/>
</dbReference>
<comment type="caution">
    <text evidence="3">The sequence shown here is derived from an EMBL/GenBank/DDBJ whole genome shotgun (WGS) entry which is preliminary data.</text>
</comment>
<accession>A0ABU1T9T4</accession>
<name>A0ABU1T9T4_9SPHI</name>